<dbReference type="Proteomes" id="UP001141806">
    <property type="component" value="Unassembled WGS sequence"/>
</dbReference>
<name>A0A9Q0QU00_9MAGN</name>
<comment type="caution">
    <text evidence="3">The sequence shown here is derived from an EMBL/GenBank/DDBJ whole genome shotgun (WGS) entry which is preliminary data.</text>
</comment>
<protein>
    <submittedName>
        <fullName evidence="3">Uncharacterized protein</fullName>
    </submittedName>
</protein>
<evidence type="ECO:0000256" key="1">
    <source>
        <dbReference type="SAM" id="Coils"/>
    </source>
</evidence>
<feature type="coiled-coil region" evidence="1">
    <location>
        <begin position="146"/>
        <end position="187"/>
    </location>
</feature>
<dbReference type="AlphaFoldDB" id="A0A9Q0QU00"/>
<dbReference type="EMBL" id="JAMYWD010000005">
    <property type="protein sequence ID" value="KAJ4972040.1"/>
    <property type="molecule type" value="Genomic_DNA"/>
</dbReference>
<gene>
    <name evidence="3" type="ORF">NE237_005139</name>
</gene>
<organism evidence="3 4">
    <name type="scientific">Protea cynaroides</name>
    <dbReference type="NCBI Taxonomy" id="273540"/>
    <lineage>
        <taxon>Eukaryota</taxon>
        <taxon>Viridiplantae</taxon>
        <taxon>Streptophyta</taxon>
        <taxon>Embryophyta</taxon>
        <taxon>Tracheophyta</taxon>
        <taxon>Spermatophyta</taxon>
        <taxon>Magnoliopsida</taxon>
        <taxon>Proteales</taxon>
        <taxon>Proteaceae</taxon>
        <taxon>Protea</taxon>
    </lineage>
</organism>
<sequence length="187" mass="21435">MPPPLPPASKPIGNASKKSIEKRLRDAEKRMKEQVLKKATYKASNLDTLPFIPVFDLYLGNSAFESADVAQTMLETTRLPKDMNFLANLSDSDIISRAFMYMSWRPLTTLRWRRSRRCLSSRDEVVLQRGPAQIAERQSKAVEEGHTRERERAEATEVKLKDMEDKIKAVEERVSFAEEGLACFQQE</sequence>
<keyword evidence="1" id="KW-0175">Coiled coil</keyword>
<evidence type="ECO:0000313" key="4">
    <source>
        <dbReference type="Proteomes" id="UP001141806"/>
    </source>
</evidence>
<reference evidence="3" key="1">
    <citation type="journal article" date="2023" name="Plant J.">
        <title>The genome of the king protea, Protea cynaroides.</title>
        <authorList>
            <person name="Chang J."/>
            <person name="Duong T.A."/>
            <person name="Schoeman C."/>
            <person name="Ma X."/>
            <person name="Roodt D."/>
            <person name="Barker N."/>
            <person name="Li Z."/>
            <person name="Van de Peer Y."/>
            <person name="Mizrachi E."/>
        </authorList>
    </citation>
    <scope>NUCLEOTIDE SEQUENCE</scope>
    <source>
        <tissue evidence="3">Young leaves</tissue>
    </source>
</reference>
<evidence type="ECO:0000256" key="2">
    <source>
        <dbReference type="SAM" id="MobiDB-lite"/>
    </source>
</evidence>
<proteinExistence type="predicted"/>
<accession>A0A9Q0QU00</accession>
<keyword evidence="4" id="KW-1185">Reference proteome</keyword>
<feature type="region of interest" description="Disordered" evidence="2">
    <location>
        <begin position="1"/>
        <end position="21"/>
    </location>
</feature>
<evidence type="ECO:0000313" key="3">
    <source>
        <dbReference type="EMBL" id="KAJ4972040.1"/>
    </source>
</evidence>